<sequence>MARQANAETISEVVRSKLRADIFAGQWAPGTNLQVGELTKRYAASSTVVREALVRLAGEKLLQFRPNRGFFVSEYTLEELRGLSELRCRVEEYGLTLAIEQGDVTWESDLLAVHHRLERTPRRTSEDPNHISVDWFLAHQAFHAKLLEACPVPLLQDFAATLGEATALYRLWTAPDKRAQSRDIEAEHRAILDATVARDAPTATKLLREHYMRTIDVIEEAEFHAASEAGLPKE</sequence>
<accession>A0A1H1YRU3</accession>
<dbReference type="PANTHER" id="PTHR43537">
    <property type="entry name" value="TRANSCRIPTIONAL REGULATOR, GNTR FAMILY"/>
    <property type="match status" value="1"/>
</dbReference>
<dbReference type="Pfam" id="PF00392">
    <property type="entry name" value="GntR"/>
    <property type="match status" value="1"/>
</dbReference>
<keyword evidence="1" id="KW-0805">Transcription regulation</keyword>
<dbReference type="Pfam" id="PF07729">
    <property type="entry name" value="FCD"/>
    <property type="match status" value="1"/>
</dbReference>
<dbReference type="EMBL" id="LT629779">
    <property type="protein sequence ID" value="SDT24080.1"/>
    <property type="molecule type" value="Genomic_DNA"/>
</dbReference>
<name>A0A1H1YRU3_9MICC</name>
<dbReference type="Proteomes" id="UP000198751">
    <property type="component" value="Chromosome I"/>
</dbReference>
<feature type="domain" description="HTH gntR-type" evidence="4">
    <location>
        <begin position="8"/>
        <end position="75"/>
    </location>
</feature>
<evidence type="ECO:0000313" key="6">
    <source>
        <dbReference type="Proteomes" id="UP000198751"/>
    </source>
</evidence>
<keyword evidence="3" id="KW-0804">Transcription</keyword>
<protein>
    <submittedName>
        <fullName evidence="5">DNA-binding transcriptional regulator, GntR family</fullName>
    </submittedName>
</protein>
<dbReference type="AlphaFoldDB" id="A0A1H1YRU3"/>
<dbReference type="OrthoDB" id="3864082at2"/>
<dbReference type="Gene3D" id="1.20.120.530">
    <property type="entry name" value="GntR ligand-binding domain-like"/>
    <property type="match status" value="1"/>
</dbReference>
<dbReference type="GO" id="GO:0003677">
    <property type="term" value="F:DNA binding"/>
    <property type="evidence" value="ECO:0007669"/>
    <property type="project" value="UniProtKB-KW"/>
</dbReference>
<dbReference type="SUPFAM" id="SSF46785">
    <property type="entry name" value="Winged helix' DNA-binding domain"/>
    <property type="match status" value="1"/>
</dbReference>
<dbReference type="PROSITE" id="PS50949">
    <property type="entry name" value="HTH_GNTR"/>
    <property type="match status" value="1"/>
</dbReference>
<dbReference type="GO" id="GO:0003700">
    <property type="term" value="F:DNA-binding transcription factor activity"/>
    <property type="evidence" value="ECO:0007669"/>
    <property type="project" value="InterPro"/>
</dbReference>
<evidence type="ECO:0000256" key="1">
    <source>
        <dbReference type="ARBA" id="ARBA00023015"/>
    </source>
</evidence>
<keyword evidence="6" id="KW-1185">Reference proteome</keyword>
<dbReference type="InterPro" id="IPR036388">
    <property type="entry name" value="WH-like_DNA-bd_sf"/>
</dbReference>
<dbReference type="Gene3D" id="1.10.10.10">
    <property type="entry name" value="Winged helix-like DNA-binding domain superfamily/Winged helix DNA-binding domain"/>
    <property type="match status" value="1"/>
</dbReference>
<evidence type="ECO:0000259" key="4">
    <source>
        <dbReference type="PROSITE" id="PS50949"/>
    </source>
</evidence>
<evidence type="ECO:0000256" key="3">
    <source>
        <dbReference type="ARBA" id="ARBA00023163"/>
    </source>
</evidence>
<dbReference type="InterPro" id="IPR000524">
    <property type="entry name" value="Tscrpt_reg_HTH_GntR"/>
</dbReference>
<dbReference type="InterPro" id="IPR036390">
    <property type="entry name" value="WH_DNA-bd_sf"/>
</dbReference>
<evidence type="ECO:0000256" key="2">
    <source>
        <dbReference type="ARBA" id="ARBA00023125"/>
    </source>
</evidence>
<reference evidence="6" key="1">
    <citation type="submission" date="2016-10" db="EMBL/GenBank/DDBJ databases">
        <authorList>
            <person name="Varghese N."/>
            <person name="Submissions S."/>
        </authorList>
    </citation>
    <scope>NUCLEOTIDE SEQUENCE [LARGE SCALE GENOMIC DNA]</scope>
    <source>
        <strain evidence="6">IMMIB L-1606</strain>
    </source>
</reference>
<gene>
    <name evidence="5" type="ORF">SAMN04489743_2129</name>
</gene>
<dbReference type="InterPro" id="IPR011711">
    <property type="entry name" value="GntR_C"/>
</dbReference>
<keyword evidence="2 5" id="KW-0238">DNA-binding</keyword>
<dbReference type="SMART" id="SM00345">
    <property type="entry name" value="HTH_GNTR"/>
    <property type="match status" value="1"/>
</dbReference>
<dbReference type="PANTHER" id="PTHR43537:SF20">
    <property type="entry name" value="HTH-TYPE TRANSCRIPTIONAL REPRESSOR GLAR"/>
    <property type="match status" value="1"/>
</dbReference>
<evidence type="ECO:0000313" key="5">
    <source>
        <dbReference type="EMBL" id="SDT24080.1"/>
    </source>
</evidence>
<dbReference type="SMART" id="SM00895">
    <property type="entry name" value="FCD"/>
    <property type="match status" value="1"/>
</dbReference>
<organism evidence="5 6">
    <name type="scientific">Pseudarthrobacter equi</name>
    <dbReference type="NCBI Taxonomy" id="728066"/>
    <lineage>
        <taxon>Bacteria</taxon>
        <taxon>Bacillati</taxon>
        <taxon>Actinomycetota</taxon>
        <taxon>Actinomycetes</taxon>
        <taxon>Micrococcales</taxon>
        <taxon>Micrococcaceae</taxon>
        <taxon>Pseudarthrobacter</taxon>
    </lineage>
</organism>
<dbReference type="SUPFAM" id="SSF48008">
    <property type="entry name" value="GntR ligand-binding domain-like"/>
    <property type="match status" value="1"/>
</dbReference>
<dbReference type="RefSeq" id="WP_091719844.1">
    <property type="nucleotide sequence ID" value="NZ_CAUQLD010000002.1"/>
</dbReference>
<proteinExistence type="predicted"/>
<dbReference type="InterPro" id="IPR008920">
    <property type="entry name" value="TF_FadR/GntR_C"/>
</dbReference>